<dbReference type="Proteomes" id="UP001318040">
    <property type="component" value="Chromosome 16"/>
</dbReference>
<proteinExistence type="predicted"/>
<organism evidence="2 3">
    <name type="scientific">Petromyzon marinus</name>
    <name type="common">Sea lamprey</name>
    <dbReference type="NCBI Taxonomy" id="7757"/>
    <lineage>
        <taxon>Eukaryota</taxon>
        <taxon>Metazoa</taxon>
        <taxon>Chordata</taxon>
        <taxon>Craniata</taxon>
        <taxon>Vertebrata</taxon>
        <taxon>Cyclostomata</taxon>
        <taxon>Hyperoartia</taxon>
        <taxon>Petromyzontiformes</taxon>
        <taxon>Petromyzontidae</taxon>
        <taxon>Petromyzon</taxon>
    </lineage>
</organism>
<name>A0AAJ7T4Y9_PETMA</name>
<feature type="compositionally biased region" description="Gly residues" evidence="1">
    <location>
        <begin position="146"/>
        <end position="156"/>
    </location>
</feature>
<reference evidence="3" key="1">
    <citation type="submission" date="2025-08" db="UniProtKB">
        <authorList>
            <consortium name="RefSeq"/>
        </authorList>
    </citation>
    <scope>IDENTIFICATION</scope>
    <source>
        <tissue evidence="3">Sperm</tissue>
    </source>
</reference>
<feature type="compositionally biased region" description="Gly residues" evidence="1">
    <location>
        <begin position="225"/>
        <end position="234"/>
    </location>
</feature>
<accession>A0AAJ7T4Y9</accession>
<evidence type="ECO:0000256" key="1">
    <source>
        <dbReference type="SAM" id="MobiDB-lite"/>
    </source>
</evidence>
<keyword evidence="2" id="KW-1185">Reference proteome</keyword>
<feature type="region of interest" description="Disordered" evidence="1">
    <location>
        <begin position="72"/>
        <end position="241"/>
    </location>
</feature>
<sequence>MRCTDGVCVFLPHAGRPRATAPHLQAAPGYHWDTSDWLPDKLQDIEEEICHYPAELPGYPGQDALEHDYYAGGYDIDSDYPPPPEEDDYPERTGSLPPPPPPGYRPPGGPAAGGGSWPCRPPPGGHAAPAFGPAHPGSWPTRPYCGYGGYGGGGRAGAAPPPRADSGPRPARAPPARGDAGGGAPPPGPRALALPTPRDDAPDPEDYESLAEVRLLGDVYVPDVAGGGGGGGGDGKQHTVV</sequence>
<evidence type="ECO:0000313" key="2">
    <source>
        <dbReference type="Proteomes" id="UP001318040"/>
    </source>
</evidence>
<evidence type="ECO:0000313" key="3">
    <source>
        <dbReference type="RefSeq" id="XP_032810929.1"/>
    </source>
</evidence>
<protein>
    <submittedName>
        <fullName evidence="3">Basic proline-rich protein-like</fullName>
    </submittedName>
</protein>
<feature type="compositionally biased region" description="Low complexity" evidence="1">
    <location>
        <begin position="125"/>
        <end position="145"/>
    </location>
</feature>
<dbReference type="AlphaFoldDB" id="A0AAJ7T4Y9"/>
<feature type="compositionally biased region" description="Low complexity" evidence="1">
    <location>
        <begin position="164"/>
        <end position="178"/>
    </location>
</feature>
<dbReference type="RefSeq" id="XP_032810929.1">
    <property type="nucleotide sequence ID" value="XM_032955038.1"/>
</dbReference>
<dbReference type="KEGG" id="pmrn:116942780"/>
<gene>
    <name evidence="3" type="primary">LOC116942780</name>
</gene>
<feature type="compositionally biased region" description="Pro residues" evidence="1">
    <location>
        <begin position="96"/>
        <end position="109"/>
    </location>
</feature>